<dbReference type="PANTHER" id="PTHR11076">
    <property type="entry name" value="DNA REPAIR POLYMERASE UMUC / TRANSFERASE FAMILY MEMBER"/>
    <property type="match status" value="1"/>
</dbReference>
<dbReference type="EMBL" id="CP013471">
    <property type="protein sequence ID" value="ALR88477.1"/>
    <property type="molecule type" value="Genomic_DNA"/>
</dbReference>
<dbReference type="AlphaFoldDB" id="A0A0S3JQK9"/>
<dbReference type="RefSeq" id="WP_176703019.1">
    <property type="nucleotide sequence ID" value="NZ_CP013471.1"/>
</dbReference>
<keyword evidence="11" id="KW-0614">Plasmid</keyword>
<dbReference type="GO" id="GO:0003684">
    <property type="term" value="F:damaged DNA binding"/>
    <property type="evidence" value="ECO:0007669"/>
    <property type="project" value="InterPro"/>
</dbReference>
<keyword evidence="4" id="KW-0227">DNA damage</keyword>
<sequence>MTTLYGLIDCNAFYCSCQKAFDARLKRLPVVVLSNNDGCAIARSSEAKHLGIKMGDPWHLIKDQKKLGGVKWFSSNYPLYADMSRRVYQVLTEYTPKVEPYSIDEMFLDLNGLPGSLSQRCETIRSRVEQITKIPTCIGWGPSKTIAKLANYIAKDRPELEGLCDLTDDRVRERYYRNLPISEIWGVGRRLVPRLNGVGIRTIDQFVKADPAQIRQIMTMTGVRLQAELRGVSCLELSEMADVRKGLACTRSFGRPITCYSEMKEALAGFAVRVTEKLRAEKLDAGHVSVFLQTNIHRRSEGWYANQASITCAPTQDALTMIGTVTRLLRTIWKDGYRYSKAGVQLNDLAPCGRQSSLFQKPQKQTSALMDAMDTLNRRYGRETVRPAATGVARSWRPRQDMLSPRYTTVLAEITEVISF</sequence>
<dbReference type="SUPFAM" id="SSF56672">
    <property type="entry name" value="DNA/RNA polymerases"/>
    <property type="match status" value="1"/>
</dbReference>
<dbReference type="Gene3D" id="3.30.1490.100">
    <property type="entry name" value="DNA polymerase, Y-family, little finger domain"/>
    <property type="match status" value="1"/>
</dbReference>
<keyword evidence="5" id="KW-0741">SOS mutagenesis</keyword>
<dbReference type="PROSITE" id="PS50173">
    <property type="entry name" value="UMUC"/>
    <property type="match status" value="1"/>
</dbReference>
<evidence type="ECO:0000256" key="2">
    <source>
        <dbReference type="ARBA" id="ARBA00011245"/>
    </source>
</evidence>
<evidence type="ECO:0000256" key="3">
    <source>
        <dbReference type="ARBA" id="ARBA00012417"/>
    </source>
</evidence>
<geneLocation type="plasmid" evidence="11">
    <name>ApAb3p3</name>
</geneLocation>
<evidence type="ECO:0000256" key="7">
    <source>
        <dbReference type="ARBA" id="ARBA00023236"/>
    </source>
</evidence>
<evidence type="ECO:0000256" key="9">
    <source>
        <dbReference type="ARBA" id="ARBA00049244"/>
    </source>
</evidence>
<name>A0A0S3JQK9_ACEPA</name>
<dbReference type="Gene3D" id="1.10.150.20">
    <property type="entry name" value="5' to 3' exonuclease, C-terminal subdomain"/>
    <property type="match status" value="1"/>
</dbReference>
<dbReference type="Gene3D" id="3.30.70.270">
    <property type="match status" value="1"/>
</dbReference>
<dbReference type="GO" id="GO:0006281">
    <property type="term" value="P:DNA repair"/>
    <property type="evidence" value="ECO:0007669"/>
    <property type="project" value="UniProtKB-KW"/>
</dbReference>
<dbReference type="PANTHER" id="PTHR11076:SF34">
    <property type="entry name" value="PROTEIN UMUC"/>
    <property type="match status" value="1"/>
</dbReference>
<evidence type="ECO:0000256" key="1">
    <source>
        <dbReference type="ARBA" id="ARBA00010945"/>
    </source>
</evidence>
<proteinExistence type="inferred from homology"/>
<dbReference type="InterPro" id="IPR043128">
    <property type="entry name" value="Rev_trsase/Diguanyl_cyclase"/>
</dbReference>
<dbReference type="InterPro" id="IPR017961">
    <property type="entry name" value="DNA_pol_Y-fam_little_finger"/>
</dbReference>
<dbReference type="GO" id="GO:0042276">
    <property type="term" value="P:error-prone translesion synthesis"/>
    <property type="evidence" value="ECO:0007669"/>
    <property type="project" value="TreeGrafter"/>
</dbReference>
<dbReference type="InterPro" id="IPR001126">
    <property type="entry name" value="UmuC"/>
</dbReference>
<evidence type="ECO:0000256" key="8">
    <source>
        <dbReference type="ARBA" id="ARBA00025589"/>
    </source>
</evidence>
<evidence type="ECO:0000313" key="11">
    <source>
        <dbReference type="EMBL" id="ALR88477.1"/>
    </source>
</evidence>
<dbReference type="InterPro" id="IPR043502">
    <property type="entry name" value="DNA/RNA_pol_sf"/>
</dbReference>
<comment type="catalytic activity">
    <reaction evidence="9">
        <text>DNA(n) + a 2'-deoxyribonucleoside 5'-triphosphate = DNA(n+1) + diphosphate</text>
        <dbReference type="Rhea" id="RHEA:22508"/>
        <dbReference type="Rhea" id="RHEA-COMP:17339"/>
        <dbReference type="Rhea" id="RHEA-COMP:17340"/>
        <dbReference type="ChEBI" id="CHEBI:33019"/>
        <dbReference type="ChEBI" id="CHEBI:61560"/>
        <dbReference type="ChEBI" id="CHEBI:173112"/>
        <dbReference type="EC" id="2.7.7.7"/>
    </reaction>
</comment>
<gene>
    <name evidence="11" type="ORF">DB34_15055</name>
</gene>
<dbReference type="Pfam" id="PF00817">
    <property type="entry name" value="IMS"/>
    <property type="match status" value="1"/>
</dbReference>
<protein>
    <recommendedName>
        <fullName evidence="3">DNA-directed DNA polymerase</fullName>
        <ecNumber evidence="3">2.7.7.7</ecNumber>
    </recommendedName>
</protein>
<dbReference type="Pfam" id="PF13438">
    <property type="entry name" value="DUF4113"/>
    <property type="match status" value="1"/>
</dbReference>
<feature type="domain" description="UmuC" evidence="10">
    <location>
        <begin position="5"/>
        <end position="188"/>
    </location>
</feature>
<dbReference type="EC" id="2.7.7.7" evidence="3"/>
<evidence type="ECO:0000256" key="4">
    <source>
        <dbReference type="ARBA" id="ARBA00022763"/>
    </source>
</evidence>
<dbReference type="Pfam" id="PF11799">
    <property type="entry name" value="IMS_C"/>
    <property type="match status" value="1"/>
</dbReference>
<keyword evidence="6" id="KW-0234">DNA repair</keyword>
<dbReference type="GO" id="GO:0009432">
    <property type="term" value="P:SOS response"/>
    <property type="evidence" value="ECO:0007669"/>
    <property type="project" value="UniProtKB-KW"/>
</dbReference>
<accession>A0A0S3JQK9</accession>
<dbReference type="InterPro" id="IPR036775">
    <property type="entry name" value="DNA_pol_Y-fam_lit_finger_sf"/>
</dbReference>
<comment type="similarity">
    <text evidence="1">Belongs to the DNA polymerase type-Y family.</text>
</comment>
<dbReference type="Gene3D" id="3.40.1170.60">
    <property type="match status" value="1"/>
</dbReference>
<organism evidence="11">
    <name type="scientific">Acetobacter pasteurianus</name>
    <name type="common">Acetobacter turbidans</name>
    <dbReference type="NCBI Taxonomy" id="438"/>
    <lineage>
        <taxon>Bacteria</taxon>
        <taxon>Pseudomonadati</taxon>
        <taxon>Pseudomonadota</taxon>
        <taxon>Alphaproteobacteria</taxon>
        <taxon>Acetobacterales</taxon>
        <taxon>Acetobacteraceae</taxon>
        <taxon>Acetobacter</taxon>
    </lineage>
</organism>
<dbReference type="GO" id="GO:0005829">
    <property type="term" value="C:cytosol"/>
    <property type="evidence" value="ECO:0007669"/>
    <property type="project" value="TreeGrafter"/>
</dbReference>
<evidence type="ECO:0000259" key="10">
    <source>
        <dbReference type="PROSITE" id="PS50173"/>
    </source>
</evidence>
<evidence type="ECO:0000256" key="6">
    <source>
        <dbReference type="ARBA" id="ARBA00023204"/>
    </source>
</evidence>
<dbReference type="CDD" id="cd01700">
    <property type="entry name" value="PolY_Pol_V_umuC"/>
    <property type="match status" value="1"/>
</dbReference>
<evidence type="ECO:0000256" key="5">
    <source>
        <dbReference type="ARBA" id="ARBA00023199"/>
    </source>
</evidence>
<comment type="function">
    <text evidence="8">Poorly processive, error-prone DNA polymerase involved in untargeted mutagenesis. Copies undamaged DNA at stalled replication forks, which arise in vivo from mismatched or misaligned primer ends. These misaligned primers can be extended by PolIV. Exhibits no 3'-5' exonuclease (proofreading) activity. May be involved in translesional synthesis, in conjunction with the beta clamp from PolIII.</text>
</comment>
<dbReference type="InterPro" id="IPR025188">
    <property type="entry name" value="DUF4113"/>
</dbReference>
<dbReference type="GO" id="GO:0003887">
    <property type="term" value="F:DNA-directed DNA polymerase activity"/>
    <property type="evidence" value="ECO:0007669"/>
    <property type="project" value="UniProtKB-EC"/>
</dbReference>
<dbReference type="InterPro" id="IPR050116">
    <property type="entry name" value="DNA_polymerase-Y"/>
</dbReference>
<comment type="subunit">
    <text evidence="2">Monomer.</text>
</comment>
<reference evidence="11" key="1">
    <citation type="submission" date="2015-11" db="EMBL/GenBank/DDBJ databases">
        <title>Plasmid sequences of Acetobacter pasteurianus Ab3.</title>
        <authorList>
            <person name="Xia K."/>
            <person name="Li Y."/>
        </authorList>
    </citation>
    <scope>NUCLEOTIDE SEQUENCE</scope>
    <source>
        <strain evidence="11">Ab3</strain>
        <plasmid evidence="11">ApAb3p3</plasmid>
    </source>
</reference>
<keyword evidence="7" id="KW-0742">SOS response</keyword>